<evidence type="ECO:0008006" key="5">
    <source>
        <dbReference type="Google" id="ProtNLM"/>
    </source>
</evidence>
<dbReference type="AlphaFoldDB" id="A0A9W6FBS3"/>
<dbReference type="EMBL" id="BSCH01000017">
    <property type="protein sequence ID" value="GLG91147.1"/>
    <property type="molecule type" value="Genomic_DNA"/>
</dbReference>
<evidence type="ECO:0000313" key="2">
    <source>
        <dbReference type="EMBL" id="GLG03802.1"/>
    </source>
</evidence>
<dbReference type="PROSITE" id="PS51257">
    <property type="entry name" value="PROKAR_LIPOPROTEIN"/>
    <property type="match status" value="1"/>
</dbReference>
<feature type="chain" id="PRO_5044703591" description="Lipoprotein" evidence="1">
    <location>
        <begin position="25"/>
        <end position="139"/>
    </location>
</feature>
<dbReference type="RefSeq" id="WP_087167962.1">
    <property type="nucleotide sequence ID" value="NZ_BSBO01000007.1"/>
</dbReference>
<evidence type="ECO:0000313" key="4">
    <source>
        <dbReference type="Proteomes" id="UP001145145"/>
    </source>
</evidence>
<proteinExistence type="predicted"/>
<evidence type="ECO:0000313" key="3">
    <source>
        <dbReference type="EMBL" id="GLG91147.1"/>
    </source>
</evidence>
<reference evidence="2" key="1">
    <citation type="submission" date="2022-11" db="EMBL/GenBank/DDBJ databases">
        <title>Draft genome sequence of Sellimonas catena strain 12EGH17.</title>
        <authorList>
            <person name="Hisatomi A."/>
            <person name="Ohkuma M."/>
            <person name="Sakamoto M."/>
        </authorList>
    </citation>
    <scope>NUCLEOTIDE SEQUENCE</scope>
    <source>
        <strain evidence="2">12EGH17</strain>
    </source>
</reference>
<reference evidence="2 4" key="5">
    <citation type="journal article" date="2023" name="Int. J. Syst. Evol. Microbiol.">
        <title>Sellimonas catena sp. nov., isolated from human faeces.</title>
        <authorList>
            <person name="Hisatomi A."/>
            <person name="Ohkuma M."/>
            <person name="Sakamoto M."/>
        </authorList>
    </citation>
    <scope>NUCLEOTIDE SEQUENCE [LARGE SCALE GENOMIC DNA]</scope>
    <source>
        <strain evidence="2 4">12EGH17</strain>
        <strain evidence="3">18CBH55</strain>
    </source>
</reference>
<reference evidence="3" key="4">
    <citation type="submission" date="2022-11" db="EMBL/GenBank/DDBJ databases">
        <title>Draft genome sequence of Sellimonas catena strain 18CBH55.</title>
        <authorList>
            <person name="Hisatomi A."/>
            <person name="Ohkuma M."/>
            <person name="Sakamoto M."/>
        </authorList>
    </citation>
    <scope>NUCLEOTIDE SEQUENCE</scope>
    <source>
        <strain evidence="3">18CBH55</strain>
    </source>
</reference>
<sequence length="139" mass="16106">MLFKRKRFGIVFLILLLLQGCSNGGDVSKVQIDYGQSSIYSREDMDSAIQKIKEEFKTWKGAKLLSVSYTDDKRAEEELSYCNELKDGADFSECIVFESVFHSPKKDSGAWNPDQDYTGWQWYLARSGKEDWELLTWGY</sequence>
<feature type="signal peptide" evidence="1">
    <location>
        <begin position="1"/>
        <end position="24"/>
    </location>
</feature>
<evidence type="ECO:0000256" key="1">
    <source>
        <dbReference type="SAM" id="SignalP"/>
    </source>
</evidence>
<name>A0A9W6FBS3_9FIRM</name>
<reference evidence="3" key="3">
    <citation type="submission" date="2022-11" db="EMBL/GenBank/DDBJ databases">
        <title>Draft genome sequence of Sellimonas catena strain 18CBH55.</title>
        <authorList>
            <person name="Atsushi H."/>
            <person name="Moriya O."/>
            <person name="Mitsuo S."/>
        </authorList>
    </citation>
    <scope>NUCLEOTIDE SEQUENCE</scope>
    <source>
        <strain evidence="3">18CBH55</strain>
    </source>
</reference>
<dbReference type="Proteomes" id="UP001145094">
    <property type="component" value="Unassembled WGS sequence"/>
</dbReference>
<protein>
    <recommendedName>
        <fullName evidence="5">Lipoprotein</fullName>
    </recommendedName>
</protein>
<gene>
    <name evidence="2" type="ORF">Selli1_09760</name>
    <name evidence="3" type="ORF">Selli2_25740</name>
</gene>
<organism evidence="2 4">
    <name type="scientific">Sellimonas catena</name>
    <dbReference type="NCBI Taxonomy" id="2994035"/>
    <lineage>
        <taxon>Bacteria</taxon>
        <taxon>Bacillati</taxon>
        <taxon>Bacillota</taxon>
        <taxon>Clostridia</taxon>
        <taxon>Lachnospirales</taxon>
        <taxon>Lachnospiraceae</taxon>
        <taxon>Sellimonas</taxon>
    </lineage>
</organism>
<keyword evidence="4" id="KW-1185">Reference proteome</keyword>
<dbReference type="Proteomes" id="UP001145145">
    <property type="component" value="Unassembled WGS sequence"/>
</dbReference>
<dbReference type="EMBL" id="BSBO01000007">
    <property type="protein sequence ID" value="GLG03802.1"/>
    <property type="molecule type" value="Genomic_DNA"/>
</dbReference>
<comment type="caution">
    <text evidence="2">The sequence shown here is derived from an EMBL/GenBank/DDBJ whole genome shotgun (WGS) entry which is preliminary data.</text>
</comment>
<keyword evidence="1" id="KW-0732">Signal</keyword>
<accession>A0A9W6FBS3</accession>
<reference evidence="2" key="2">
    <citation type="submission" date="2022-11" db="EMBL/GenBank/DDBJ databases">
        <title>Draft genome sequence of Sellimonas catena strain 12EGH17.</title>
        <authorList>
            <person name="Atsushi H."/>
            <person name="Moriya O."/>
            <person name="Mitsuo S."/>
        </authorList>
    </citation>
    <scope>NUCLEOTIDE SEQUENCE</scope>
    <source>
        <strain evidence="2">12EGH17</strain>
    </source>
</reference>